<name>A0A6I1E758_9FLAO</name>
<sequence length="146" mass="17017">MGNLQITTNPEVKMVFDRYPDWAREKLLVLRELIVETAKETEDISSLEETLKWGEPSYLTKNGSTIRMDWKSKTPNQYALYFKCTSRLVETFKATFQNVFEFEGKRALVFQKDDEIAVEELKHCIRAALTYHKVKHLPTLGIQNPS</sequence>
<evidence type="ECO:0000313" key="3">
    <source>
        <dbReference type="Proteomes" id="UP000429785"/>
    </source>
</evidence>
<dbReference type="RefSeq" id="WP_152132625.1">
    <property type="nucleotide sequence ID" value="NZ_WELG01000002.1"/>
</dbReference>
<dbReference type="InterPro" id="IPR014922">
    <property type="entry name" value="YdhG-like"/>
</dbReference>
<evidence type="ECO:0000313" key="2">
    <source>
        <dbReference type="EMBL" id="KAB7529326.1"/>
    </source>
</evidence>
<comment type="caution">
    <text evidence="2">The sequence shown here is derived from an EMBL/GenBank/DDBJ whole genome shotgun (WGS) entry which is preliminary data.</text>
</comment>
<feature type="domain" description="YdhG-like" evidence="1">
    <location>
        <begin position="24"/>
        <end position="129"/>
    </location>
</feature>
<reference evidence="2 3" key="1">
    <citation type="submission" date="2019-10" db="EMBL/GenBank/DDBJ databases">
        <title>Muricauda olearia CL-SS4 JCM15563 genome.</title>
        <authorList>
            <person name="Liu L."/>
        </authorList>
    </citation>
    <scope>NUCLEOTIDE SEQUENCE [LARGE SCALE GENOMIC DNA]</scope>
    <source>
        <strain evidence="2 3">CL-SS4</strain>
    </source>
</reference>
<gene>
    <name evidence="2" type="ORF">F8C76_15975</name>
</gene>
<dbReference type="Pfam" id="PF08818">
    <property type="entry name" value="DUF1801"/>
    <property type="match status" value="1"/>
</dbReference>
<accession>A0A6I1E758</accession>
<evidence type="ECO:0000259" key="1">
    <source>
        <dbReference type="Pfam" id="PF08818"/>
    </source>
</evidence>
<dbReference type="SUPFAM" id="SSF159888">
    <property type="entry name" value="YdhG-like"/>
    <property type="match status" value="1"/>
</dbReference>
<dbReference type="EMBL" id="WELG01000002">
    <property type="protein sequence ID" value="KAB7529326.1"/>
    <property type="molecule type" value="Genomic_DNA"/>
</dbReference>
<dbReference type="OrthoDB" id="328972at2"/>
<dbReference type="Proteomes" id="UP000429785">
    <property type="component" value="Unassembled WGS sequence"/>
</dbReference>
<protein>
    <submittedName>
        <fullName evidence="2">DUF1801 domain-containing protein</fullName>
    </submittedName>
</protein>
<proteinExistence type="predicted"/>
<organism evidence="2 3">
    <name type="scientific">Flagellimonas olearia</name>
    <dbReference type="NCBI Taxonomy" id="552546"/>
    <lineage>
        <taxon>Bacteria</taxon>
        <taxon>Pseudomonadati</taxon>
        <taxon>Bacteroidota</taxon>
        <taxon>Flavobacteriia</taxon>
        <taxon>Flavobacteriales</taxon>
        <taxon>Flavobacteriaceae</taxon>
        <taxon>Flagellimonas</taxon>
    </lineage>
</organism>
<dbReference type="AlphaFoldDB" id="A0A6I1E758"/>